<name>A0ABR2V2D3_9PEZI</name>
<dbReference type="Proteomes" id="UP001408356">
    <property type="component" value="Unassembled WGS sequence"/>
</dbReference>
<evidence type="ECO:0000313" key="8">
    <source>
        <dbReference type="EMBL" id="KAK9421068.1"/>
    </source>
</evidence>
<feature type="chain" id="PRO_5047364554" evidence="5">
    <location>
        <begin position="23"/>
        <end position="626"/>
    </location>
</feature>
<keyword evidence="4" id="KW-0503">Monooxygenase</keyword>
<dbReference type="Pfam" id="PF00264">
    <property type="entry name" value="Tyrosinase"/>
    <property type="match status" value="1"/>
</dbReference>
<evidence type="ECO:0000256" key="1">
    <source>
        <dbReference type="ARBA" id="ARBA00001973"/>
    </source>
</evidence>
<dbReference type="PROSITE" id="PS00498">
    <property type="entry name" value="TYROSINASE_2"/>
    <property type="match status" value="1"/>
</dbReference>
<feature type="signal peptide" evidence="5">
    <location>
        <begin position="1"/>
        <end position="22"/>
    </location>
</feature>
<comment type="caution">
    <text evidence="8">The sequence shown here is derived from an EMBL/GenBank/DDBJ whole genome shotgun (WGS) entry which is preliminary data.</text>
</comment>
<feature type="domain" description="Tyrosinase copper-binding" evidence="6">
    <location>
        <begin position="138"/>
        <end position="155"/>
    </location>
</feature>
<dbReference type="Pfam" id="PF18132">
    <property type="entry name" value="Tyrosinase_C"/>
    <property type="match status" value="1"/>
</dbReference>
<evidence type="ECO:0000256" key="4">
    <source>
        <dbReference type="ARBA" id="ARBA00023033"/>
    </source>
</evidence>
<reference evidence="8 9" key="1">
    <citation type="journal article" date="2024" name="J. Plant Pathol.">
        <title>Sequence and assembly of the genome of Seiridium unicorne, isolate CBS 538.82, causal agent of cypress canker disease.</title>
        <authorList>
            <person name="Scali E."/>
            <person name="Rocca G.D."/>
            <person name="Danti R."/>
            <person name="Garbelotto M."/>
            <person name="Barberini S."/>
            <person name="Baroncelli R."/>
            <person name="Emiliani G."/>
        </authorList>
    </citation>
    <scope>NUCLEOTIDE SEQUENCE [LARGE SCALE GENOMIC DNA]</scope>
    <source>
        <strain evidence="8 9">BM-138-508</strain>
    </source>
</reference>
<gene>
    <name evidence="8" type="ORF">SUNI508_06213</name>
</gene>
<keyword evidence="5" id="KW-0732">Signal</keyword>
<accession>A0ABR2V2D3</accession>
<evidence type="ECO:0000256" key="3">
    <source>
        <dbReference type="ARBA" id="ARBA00023002"/>
    </source>
</evidence>
<evidence type="ECO:0000256" key="2">
    <source>
        <dbReference type="ARBA" id="ARBA00022723"/>
    </source>
</evidence>
<dbReference type="SUPFAM" id="SSF48056">
    <property type="entry name" value="Di-copper centre-containing domain"/>
    <property type="match status" value="1"/>
</dbReference>
<sequence>MALLSLSLFLFILLHHVSPLAALDVHGTYDYGHNVDLFLRKRDINPNESQNALVEALPYNGSVPLRPELRELQGNHEQWTLYILAVGDTLPKRVPTPPQNSKTKINSNWETGIHGAPFADYGGVKALPGNGGNGYCTHVSNLFPPWHRPYLALYEQTIYKVVQMIAAWYPDDRHDAFQKAAQDFRIPYWDWAVKPPNGTSVFPLAVGGSPKMEVDGPNGKQNISNPLFSYAFKPLDPSIFDEFPFMYWNETKRRPIPLQGINATSDNGWVAETLDKSLPSIQQRLYTLFANSADYNTWSNEAWIPDGSNSSLDSIESLHDTIHLASGGNFGHMAIIAYSSFDPVFFLHHTNIDRLFAMWQVVYNDSWLEPMKAILPTRTINAGDNQTSLTDLTPFYHNATHFWNSDQVRDHKVFGYSYADVVSGNRSDVIAAINRLYTDFSPATIHLEAQRSASPEGKALGARLQPRSTMESVVRNGTYREWTANINVNKFALRASFAVHLFFGQIPKFPAKWELADNKIGTLGIFAGGHGHEEISPLQIGGTIPLTSALIGLVTSERLPSLDPEDVGPFLRQNLGLAVMHNNGSAIDLDAVDGLQVSIVSCSVAVPKTNMELTSWGEVDTQFDLY</sequence>
<dbReference type="Gene3D" id="2.60.310.20">
    <property type="match status" value="1"/>
</dbReference>
<evidence type="ECO:0000259" key="6">
    <source>
        <dbReference type="PROSITE" id="PS00497"/>
    </source>
</evidence>
<dbReference type="EMBL" id="JARVKF010000212">
    <property type="protein sequence ID" value="KAK9421068.1"/>
    <property type="molecule type" value="Genomic_DNA"/>
</dbReference>
<dbReference type="InterPro" id="IPR002227">
    <property type="entry name" value="Tyrosinase_Cu-bd"/>
</dbReference>
<dbReference type="InterPro" id="IPR041640">
    <property type="entry name" value="Tyrosinase_C"/>
</dbReference>
<evidence type="ECO:0000256" key="5">
    <source>
        <dbReference type="SAM" id="SignalP"/>
    </source>
</evidence>
<dbReference type="PANTHER" id="PTHR11474:SF32">
    <property type="entry name" value="TYROSINASE"/>
    <property type="match status" value="1"/>
</dbReference>
<dbReference type="InterPro" id="IPR050316">
    <property type="entry name" value="Tyrosinase/Hemocyanin"/>
</dbReference>
<protein>
    <submittedName>
        <fullName evidence="8">Common central domain of tyrosinase-domain-containing protein</fullName>
    </submittedName>
</protein>
<evidence type="ECO:0000313" key="9">
    <source>
        <dbReference type="Proteomes" id="UP001408356"/>
    </source>
</evidence>
<keyword evidence="2" id="KW-0479">Metal-binding</keyword>
<keyword evidence="9" id="KW-1185">Reference proteome</keyword>
<dbReference type="InterPro" id="IPR008922">
    <property type="entry name" value="Di-copper_centre_dom_sf"/>
</dbReference>
<dbReference type="PANTHER" id="PTHR11474">
    <property type="entry name" value="TYROSINASE FAMILY MEMBER"/>
    <property type="match status" value="1"/>
</dbReference>
<evidence type="ECO:0000259" key="7">
    <source>
        <dbReference type="PROSITE" id="PS00498"/>
    </source>
</evidence>
<dbReference type="Gene3D" id="1.10.1280.10">
    <property type="entry name" value="Di-copper center containing domain from catechol oxidase"/>
    <property type="match status" value="1"/>
</dbReference>
<dbReference type="PROSITE" id="PS00497">
    <property type="entry name" value="TYROSINASE_1"/>
    <property type="match status" value="1"/>
</dbReference>
<feature type="domain" description="Tyrosinase copper-binding" evidence="7">
    <location>
        <begin position="342"/>
        <end position="353"/>
    </location>
</feature>
<organism evidence="8 9">
    <name type="scientific">Seiridium unicorne</name>
    <dbReference type="NCBI Taxonomy" id="138068"/>
    <lineage>
        <taxon>Eukaryota</taxon>
        <taxon>Fungi</taxon>
        <taxon>Dikarya</taxon>
        <taxon>Ascomycota</taxon>
        <taxon>Pezizomycotina</taxon>
        <taxon>Sordariomycetes</taxon>
        <taxon>Xylariomycetidae</taxon>
        <taxon>Amphisphaeriales</taxon>
        <taxon>Sporocadaceae</taxon>
        <taxon>Seiridium</taxon>
    </lineage>
</organism>
<dbReference type="PRINTS" id="PR00092">
    <property type="entry name" value="TYROSINASE"/>
</dbReference>
<comment type="cofactor">
    <cofactor evidence="1">
        <name>Cu(2+)</name>
        <dbReference type="ChEBI" id="CHEBI:29036"/>
    </cofactor>
</comment>
<keyword evidence="3" id="KW-0560">Oxidoreductase</keyword>
<proteinExistence type="predicted"/>